<dbReference type="InterPro" id="IPR025714">
    <property type="entry name" value="Methyltranfer_dom"/>
</dbReference>
<dbReference type="InParanoid" id="A0A4R5DUE7"/>
<dbReference type="Pfam" id="PF13847">
    <property type="entry name" value="Methyltransf_31"/>
    <property type="match status" value="1"/>
</dbReference>
<gene>
    <name evidence="10" type="ORF">E1269_00145</name>
</gene>
<evidence type="ECO:0000256" key="5">
    <source>
        <dbReference type="ARBA" id="ARBA00034545"/>
    </source>
</evidence>
<sequence length="267" mass="27945">MSGDLMFQDEIRTKVRLAYRAIPQGAGRPVAERFYSEAELSSVPECAVDWALGVGNPVRHAGISPGDVVLDIGCGGGIDSILAAGRVGPGGRVIGLDMLPEMCARARDAAGEAGVVARCEFMVGLMEDIPLPDASVDVVVSNGVINLSPRKSRALSEIARVLTPGGRFCVADLTVEDDLPAEVLTSDAAWAGCVSGALSERVFRRKLDHAGLAGVEISERVAFGIEDVGLYPLFTPDVLDLMSRAIPEDRRGGVAVGVIVHAVAAEL</sequence>
<evidence type="ECO:0000256" key="8">
    <source>
        <dbReference type="ARBA" id="ARBA00048428"/>
    </source>
</evidence>
<name>A0A4R5DUE7_9ACTN</name>
<evidence type="ECO:0000313" key="10">
    <source>
        <dbReference type="EMBL" id="TDE15761.1"/>
    </source>
</evidence>
<dbReference type="CDD" id="cd02440">
    <property type="entry name" value="AdoMet_MTases"/>
    <property type="match status" value="1"/>
</dbReference>
<dbReference type="InterPro" id="IPR026669">
    <property type="entry name" value="Arsenite_MeTrfase-like"/>
</dbReference>
<evidence type="ECO:0000256" key="1">
    <source>
        <dbReference type="ARBA" id="ARBA00022679"/>
    </source>
</evidence>
<keyword evidence="10" id="KW-0489">Methyltransferase</keyword>
<keyword evidence="1 10" id="KW-0808">Transferase</keyword>
<dbReference type="Proteomes" id="UP000294739">
    <property type="component" value="Unassembled WGS sequence"/>
</dbReference>
<dbReference type="PANTHER" id="PTHR43675">
    <property type="entry name" value="ARSENITE METHYLTRANSFERASE"/>
    <property type="match status" value="1"/>
</dbReference>
<dbReference type="InterPro" id="IPR029063">
    <property type="entry name" value="SAM-dependent_MTases_sf"/>
</dbReference>
<dbReference type="EC" id="2.1.1.137" evidence="4"/>
<comment type="caution">
    <text evidence="10">The sequence shown here is derived from an EMBL/GenBank/DDBJ whole genome shotgun (WGS) entry which is preliminary data.</text>
</comment>
<evidence type="ECO:0000259" key="9">
    <source>
        <dbReference type="Pfam" id="PF13847"/>
    </source>
</evidence>
<dbReference type="EMBL" id="SMKZ01000001">
    <property type="protein sequence ID" value="TDE15761.1"/>
    <property type="molecule type" value="Genomic_DNA"/>
</dbReference>
<accession>A0A4R5DUE7</accession>
<evidence type="ECO:0000256" key="2">
    <source>
        <dbReference type="ARBA" id="ARBA00022691"/>
    </source>
</evidence>
<evidence type="ECO:0000313" key="11">
    <source>
        <dbReference type="Proteomes" id="UP000294739"/>
    </source>
</evidence>
<dbReference type="GO" id="GO:0030791">
    <property type="term" value="F:arsenite methyltransferase activity"/>
    <property type="evidence" value="ECO:0007669"/>
    <property type="project" value="UniProtKB-EC"/>
</dbReference>
<evidence type="ECO:0000256" key="4">
    <source>
        <dbReference type="ARBA" id="ARBA00034521"/>
    </source>
</evidence>
<evidence type="ECO:0000256" key="7">
    <source>
        <dbReference type="ARBA" id="ARBA00047943"/>
    </source>
</evidence>
<dbReference type="PANTHER" id="PTHR43675:SF8">
    <property type="entry name" value="ARSENITE METHYLTRANSFERASE"/>
    <property type="match status" value="1"/>
</dbReference>
<evidence type="ECO:0000256" key="6">
    <source>
        <dbReference type="ARBA" id="ARBA00047941"/>
    </source>
</evidence>
<dbReference type="OrthoDB" id="9805171at2"/>
<feature type="domain" description="Methyltransferase" evidence="9">
    <location>
        <begin position="64"/>
        <end position="210"/>
    </location>
</feature>
<proteinExistence type="inferred from homology"/>
<protein>
    <recommendedName>
        <fullName evidence="5">Arsenite methyltransferase</fullName>
        <ecNumber evidence="4">2.1.1.137</ecNumber>
    </recommendedName>
</protein>
<organism evidence="10 11">
    <name type="scientific">Jiangella asiatica</name>
    <dbReference type="NCBI Taxonomy" id="2530372"/>
    <lineage>
        <taxon>Bacteria</taxon>
        <taxon>Bacillati</taxon>
        <taxon>Actinomycetota</taxon>
        <taxon>Actinomycetes</taxon>
        <taxon>Jiangellales</taxon>
        <taxon>Jiangellaceae</taxon>
        <taxon>Jiangella</taxon>
    </lineage>
</organism>
<comment type="catalytic activity">
    <reaction evidence="6">
        <text>arsenic triglutathione + [thioredoxin]-dithiol + S-adenosyl-L-methionine + 2 H2O = methylarsonous acid + [thioredoxin]-disulfide + 3 glutathione + S-adenosyl-L-homocysteine + H(+)</text>
        <dbReference type="Rhea" id="RHEA:69460"/>
        <dbReference type="Rhea" id="RHEA-COMP:10698"/>
        <dbReference type="Rhea" id="RHEA-COMP:10700"/>
        <dbReference type="ChEBI" id="CHEBI:15377"/>
        <dbReference type="ChEBI" id="CHEBI:15378"/>
        <dbReference type="ChEBI" id="CHEBI:17826"/>
        <dbReference type="ChEBI" id="CHEBI:29950"/>
        <dbReference type="ChEBI" id="CHEBI:50058"/>
        <dbReference type="ChEBI" id="CHEBI:57856"/>
        <dbReference type="ChEBI" id="CHEBI:57925"/>
        <dbReference type="ChEBI" id="CHEBI:59789"/>
        <dbReference type="ChEBI" id="CHEBI:183640"/>
        <dbReference type="EC" id="2.1.1.137"/>
    </reaction>
</comment>
<comment type="similarity">
    <text evidence="3">Belongs to the methyltransferase superfamily. Arsenite methyltransferase family.</text>
</comment>
<dbReference type="Gene3D" id="3.40.50.150">
    <property type="entry name" value="Vaccinia Virus protein VP39"/>
    <property type="match status" value="1"/>
</dbReference>
<reference evidence="10 11" key="1">
    <citation type="submission" date="2019-03" db="EMBL/GenBank/DDBJ databases">
        <title>Draft genome sequences of novel Actinobacteria.</title>
        <authorList>
            <person name="Sahin N."/>
            <person name="Ay H."/>
            <person name="Saygin H."/>
        </authorList>
    </citation>
    <scope>NUCLEOTIDE SEQUENCE [LARGE SCALE GENOMIC DNA]</scope>
    <source>
        <strain evidence="10 11">5K138</strain>
    </source>
</reference>
<keyword evidence="11" id="KW-1185">Reference proteome</keyword>
<dbReference type="GO" id="GO:0032259">
    <property type="term" value="P:methylation"/>
    <property type="evidence" value="ECO:0007669"/>
    <property type="project" value="UniProtKB-KW"/>
</dbReference>
<dbReference type="AlphaFoldDB" id="A0A4R5DUE7"/>
<dbReference type="RefSeq" id="WP_131889783.1">
    <property type="nucleotide sequence ID" value="NZ_SMKZ01000001.1"/>
</dbReference>
<comment type="catalytic activity">
    <reaction evidence="7">
        <text>arsenic triglutathione + 2 [thioredoxin]-dithiol + 2 S-adenosyl-L-methionine + H2O = dimethylarsinous acid + 2 [thioredoxin]-disulfide + 3 glutathione + 2 S-adenosyl-L-homocysteine + 2 H(+)</text>
        <dbReference type="Rhea" id="RHEA:69464"/>
        <dbReference type="Rhea" id="RHEA-COMP:10698"/>
        <dbReference type="Rhea" id="RHEA-COMP:10700"/>
        <dbReference type="ChEBI" id="CHEBI:15377"/>
        <dbReference type="ChEBI" id="CHEBI:15378"/>
        <dbReference type="ChEBI" id="CHEBI:23808"/>
        <dbReference type="ChEBI" id="CHEBI:29950"/>
        <dbReference type="ChEBI" id="CHEBI:50058"/>
        <dbReference type="ChEBI" id="CHEBI:57856"/>
        <dbReference type="ChEBI" id="CHEBI:57925"/>
        <dbReference type="ChEBI" id="CHEBI:59789"/>
        <dbReference type="ChEBI" id="CHEBI:183640"/>
        <dbReference type="EC" id="2.1.1.137"/>
    </reaction>
</comment>
<comment type="catalytic activity">
    <reaction evidence="8">
        <text>arsenic triglutathione + 3 [thioredoxin]-dithiol + 3 S-adenosyl-L-methionine = trimethylarsine + 3 [thioredoxin]-disulfide + 3 glutathione + 3 S-adenosyl-L-homocysteine + 3 H(+)</text>
        <dbReference type="Rhea" id="RHEA:69432"/>
        <dbReference type="Rhea" id="RHEA-COMP:10698"/>
        <dbReference type="Rhea" id="RHEA-COMP:10700"/>
        <dbReference type="ChEBI" id="CHEBI:15378"/>
        <dbReference type="ChEBI" id="CHEBI:27130"/>
        <dbReference type="ChEBI" id="CHEBI:29950"/>
        <dbReference type="ChEBI" id="CHEBI:50058"/>
        <dbReference type="ChEBI" id="CHEBI:57856"/>
        <dbReference type="ChEBI" id="CHEBI:57925"/>
        <dbReference type="ChEBI" id="CHEBI:59789"/>
        <dbReference type="ChEBI" id="CHEBI:183640"/>
        <dbReference type="EC" id="2.1.1.137"/>
    </reaction>
</comment>
<evidence type="ECO:0000256" key="3">
    <source>
        <dbReference type="ARBA" id="ARBA00034487"/>
    </source>
</evidence>
<dbReference type="SUPFAM" id="SSF53335">
    <property type="entry name" value="S-adenosyl-L-methionine-dependent methyltransferases"/>
    <property type="match status" value="1"/>
</dbReference>
<keyword evidence="2" id="KW-0949">S-adenosyl-L-methionine</keyword>